<keyword evidence="4 9" id="KW-0805">Transcription regulation</keyword>
<keyword evidence="7 8" id="KW-0539">Nucleus</keyword>
<dbReference type="GO" id="GO:0003700">
    <property type="term" value="F:DNA-binding transcription factor activity"/>
    <property type="evidence" value="ECO:0007669"/>
    <property type="project" value="UniProtKB-UniRule"/>
</dbReference>
<sequence length="224" mass="24181">MNPKDSTASAAVQAAGPRLSEQEQNLRCPRCESTNTKFCYYNNYNLSQPRHFCKNCRRYWTKGGALRNIPVGGSTRKNAKRFNSSSSSSAGCSIKRSNPPTPLPHLPDLPKPEPFSVLYPPLDPDRHLLDMTGSFSSLLSSSDGHLESFLGSIHPAGGGCATSLPSSSSVNRCSVRVQGTESQSPAGDIPTPAVENVERLETDSECWSAGWTDLAIYNPGSSMQ</sequence>
<keyword evidence="1 9" id="KW-0479">Metal-binding</keyword>
<organism evidence="12 13">
    <name type="scientific">Ensete ventricosum</name>
    <name type="common">Abyssinian banana</name>
    <name type="synonym">Musa ensete</name>
    <dbReference type="NCBI Taxonomy" id="4639"/>
    <lineage>
        <taxon>Eukaryota</taxon>
        <taxon>Viridiplantae</taxon>
        <taxon>Streptophyta</taxon>
        <taxon>Embryophyta</taxon>
        <taxon>Tracheophyta</taxon>
        <taxon>Spermatophyta</taxon>
        <taxon>Magnoliopsida</taxon>
        <taxon>Liliopsida</taxon>
        <taxon>Zingiberales</taxon>
        <taxon>Musaceae</taxon>
        <taxon>Ensete</taxon>
    </lineage>
</organism>
<evidence type="ECO:0000256" key="2">
    <source>
        <dbReference type="ARBA" id="ARBA00022771"/>
    </source>
</evidence>
<feature type="domain" description="Dof-type" evidence="11">
    <location>
        <begin position="26"/>
        <end position="80"/>
    </location>
</feature>
<comment type="caution">
    <text evidence="12">The sequence shown here is derived from an EMBL/GenBank/DDBJ whole genome shotgun (WGS) entry which is preliminary data.</text>
</comment>
<dbReference type="InterPro" id="IPR045174">
    <property type="entry name" value="Dof"/>
</dbReference>
<dbReference type="GO" id="GO:0005634">
    <property type="term" value="C:nucleus"/>
    <property type="evidence" value="ECO:0007669"/>
    <property type="project" value="UniProtKB-SubCell"/>
</dbReference>
<dbReference type="PANTHER" id="PTHR31992">
    <property type="entry name" value="DOF ZINC FINGER PROTEIN DOF1.4-RELATED"/>
    <property type="match status" value="1"/>
</dbReference>
<keyword evidence="2 8" id="KW-0863">Zinc-finger</keyword>
<evidence type="ECO:0000259" key="11">
    <source>
        <dbReference type="PROSITE" id="PS50884"/>
    </source>
</evidence>
<gene>
    <name evidence="12" type="ORF">B296_00003338</name>
</gene>
<evidence type="ECO:0000256" key="1">
    <source>
        <dbReference type="ARBA" id="ARBA00022723"/>
    </source>
</evidence>
<feature type="compositionally biased region" description="Polar residues" evidence="10">
    <location>
        <begin position="1"/>
        <end position="10"/>
    </location>
</feature>
<feature type="compositionally biased region" description="Pro residues" evidence="10">
    <location>
        <begin position="99"/>
        <end position="109"/>
    </location>
</feature>
<evidence type="ECO:0000313" key="13">
    <source>
        <dbReference type="Proteomes" id="UP000287651"/>
    </source>
</evidence>
<evidence type="ECO:0000256" key="3">
    <source>
        <dbReference type="ARBA" id="ARBA00022833"/>
    </source>
</evidence>
<evidence type="ECO:0000256" key="10">
    <source>
        <dbReference type="SAM" id="MobiDB-lite"/>
    </source>
</evidence>
<dbReference type="AlphaFoldDB" id="A0A427BAG6"/>
<dbReference type="GO" id="GO:0008270">
    <property type="term" value="F:zinc ion binding"/>
    <property type="evidence" value="ECO:0007669"/>
    <property type="project" value="UniProtKB-KW"/>
</dbReference>
<feature type="region of interest" description="Disordered" evidence="10">
    <location>
        <begin position="71"/>
        <end position="109"/>
    </location>
</feature>
<feature type="region of interest" description="Disordered" evidence="10">
    <location>
        <begin position="1"/>
        <end position="25"/>
    </location>
</feature>
<dbReference type="Proteomes" id="UP000287651">
    <property type="component" value="Unassembled WGS sequence"/>
</dbReference>
<dbReference type="GO" id="GO:0003677">
    <property type="term" value="F:DNA binding"/>
    <property type="evidence" value="ECO:0007669"/>
    <property type="project" value="UniProtKB-UniRule"/>
</dbReference>
<protein>
    <recommendedName>
        <fullName evidence="9">Dof zinc finger protein</fullName>
    </recommendedName>
</protein>
<comment type="subcellular location">
    <subcellularLocation>
        <location evidence="8 9">Nucleus</location>
    </subcellularLocation>
</comment>
<dbReference type="Pfam" id="PF02701">
    <property type="entry name" value="Zn_ribbon_Dof"/>
    <property type="match status" value="1"/>
</dbReference>
<name>A0A427BAG6_ENSVE</name>
<evidence type="ECO:0000256" key="7">
    <source>
        <dbReference type="ARBA" id="ARBA00023242"/>
    </source>
</evidence>
<keyword evidence="3 9" id="KW-0862">Zinc</keyword>
<keyword evidence="5 8" id="KW-0238">DNA-binding</keyword>
<accession>A0A427BAG6</accession>
<dbReference type="PROSITE" id="PS50884">
    <property type="entry name" value="ZF_DOF_2"/>
    <property type="match status" value="1"/>
</dbReference>
<evidence type="ECO:0000256" key="9">
    <source>
        <dbReference type="RuleBase" id="RU369094"/>
    </source>
</evidence>
<evidence type="ECO:0000256" key="4">
    <source>
        <dbReference type="ARBA" id="ARBA00023015"/>
    </source>
</evidence>
<evidence type="ECO:0000256" key="8">
    <source>
        <dbReference type="PROSITE-ProRule" id="PRU00071"/>
    </source>
</evidence>
<comment type="function">
    <text evidence="9">Transcription factor that binds specifically to a 5'-AA[AG]G-3' consensus core sequence.</text>
</comment>
<evidence type="ECO:0000256" key="6">
    <source>
        <dbReference type="ARBA" id="ARBA00023163"/>
    </source>
</evidence>
<dbReference type="EMBL" id="AMZH03000117">
    <property type="protein sequence ID" value="RRT85433.1"/>
    <property type="molecule type" value="Genomic_DNA"/>
</dbReference>
<evidence type="ECO:0000256" key="5">
    <source>
        <dbReference type="ARBA" id="ARBA00023125"/>
    </source>
</evidence>
<evidence type="ECO:0000313" key="12">
    <source>
        <dbReference type="EMBL" id="RRT85433.1"/>
    </source>
</evidence>
<keyword evidence="6 9" id="KW-0804">Transcription</keyword>
<reference evidence="12 13" key="1">
    <citation type="journal article" date="2014" name="Agronomy (Basel)">
        <title>A Draft Genome Sequence for Ensete ventricosum, the Drought-Tolerant Tree Against Hunger.</title>
        <authorList>
            <person name="Harrison J."/>
            <person name="Moore K.A."/>
            <person name="Paszkiewicz K."/>
            <person name="Jones T."/>
            <person name="Grant M."/>
            <person name="Ambacheew D."/>
            <person name="Muzemil S."/>
            <person name="Studholme D.J."/>
        </authorList>
    </citation>
    <scope>NUCLEOTIDE SEQUENCE [LARGE SCALE GENOMIC DNA]</scope>
</reference>
<proteinExistence type="predicted"/>
<dbReference type="PANTHER" id="PTHR31992:SF62">
    <property type="entry name" value="DOF ZINC FINGER PROTEIN DOF3.1"/>
    <property type="match status" value="1"/>
</dbReference>
<dbReference type="PROSITE" id="PS01361">
    <property type="entry name" value="ZF_DOF_1"/>
    <property type="match status" value="1"/>
</dbReference>
<dbReference type="InterPro" id="IPR003851">
    <property type="entry name" value="Znf_Dof"/>
</dbReference>